<dbReference type="AlphaFoldDB" id="A0ABD2RXU1"/>
<evidence type="ECO:0000256" key="2">
    <source>
        <dbReference type="ARBA" id="ARBA00022679"/>
    </source>
</evidence>
<dbReference type="Gene3D" id="1.10.287.890">
    <property type="entry name" value="Crystal structure of tRNA isopentenylpyrophosphate transferase (bh2366) domain"/>
    <property type="match status" value="1"/>
</dbReference>
<dbReference type="InterPro" id="IPR027417">
    <property type="entry name" value="P-loop_NTPase"/>
</dbReference>
<evidence type="ECO:0000313" key="6">
    <source>
        <dbReference type="EMBL" id="KAL3336738.1"/>
    </source>
</evidence>
<accession>A0ABD2RXU1</accession>
<keyword evidence="2" id="KW-0808">Transferase</keyword>
<evidence type="ECO:0000256" key="5">
    <source>
        <dbReference type="ARBA" id="ARBA00022840"/>
    </source>
</evidence>
<keyword evidence="5" id="KW-0067">ATP-binding</keyword>
<dbReference type="PANTHER" id="PTHR11088">
    <property type="entry name" value="TRNA DIMETHYLALLYLTRANSFERASE"/>
    <property type="match status" value="1"/>
</dbReference>
<keyword evidence="7" id="KW-1185">Reference proteome</keyword>
<dbReference type="PANTHER" id="PTHR11088:SF53">
    <property type="entry name" value="ADENYLATE ISOPENTENYLTRANSFERASE-LIKE"/>
    <property type="match status" value="1"/>
</dbReference>
<evidence type="ECO:0000313" key="7">
    <source>
        <dbReference type="Proteomes" id="UP001627284"/>
    </source>
</evidence>
<keyword evidence="4" id="KW-0547">Nucleotide-binding</keyword>
<protein>
    <recommendedName>
        <fullName evidence="8">Adenylate isopentenyltransferase</fullName>
    </recommendedName>
</protein>
<organism evidence="6 7">
    <name type="scientific">Solanum stoloniferum</name>
    <dbReference type="NCBI Taxonomy" id="62892"/>
    <lineage>
        <taxon>Eukaryota</taxon>
        <taxon>Viridiplantae</taxon>
        <taxon>Streptophyta</taxon>
        <taxon>Embryophyta</taxon>
        <taxon>Tracheophyta</taxon>
        <taxon>Spermatophyta</taxon>
        <taxon>Magnoliopsida</taxon>
        <taxon>eudicotyledons</taxon>
        <taxon>Gunneridae</taxon>
        <taxon>Pentapetalae</taxon>
        <taxon>asterids</taxon>
        <taxon>lamiids</taxon>
        <taxon>Solanales</taxon>
        <taxon>Solanaceae</taxon>
        <taxon>Solanoideae</taxon>
        <taxon>Solaneae</taxon>
        <taxon>Solanum</taxon>
    </lineage>
</organism>
<keyword evidence="3" id="KW-0203">Cytokinin biosynthesis</keyword>
<evidence type="ECO:0000256" key="1">
    <source>
        <dbReference type="ARBA" id="ARBA00005842"/>
    </source>
</evidence>
<dbReference type="GO" id="GO:0005524">
    <property type="term" value="F:ATP binding"/>
    <property type="evidence" value="ECO:0007669"/>
    <property type="project" value="UniProtKB-KW"/>
</dbReference>
<dbReference type="Pfam" id="PF01715">
    <property type="entry name" value="IPPT"/>
    <property type="match status" value="2"/>
</dbReference>
<evidence type="ECO:0000256" key="4">
    <source>
        <dbReference type="ARBA" id="ARBA00022741"/>
    </source>
</evidence>
<evidence type="ECO:0000256" key="3">
    <source>
        <dbReference type="ARBA" id="ARBA00022712"/>
    </source>
</evidence>
<gene>
    <name evidence="6" type="ORF">AABB24_029414</name>
</gene>
<dbReference type="Proteomes" id="UP001627284">
    <property type="component" value="Unassembled WGS sequence"/>
</dbReference>
<comment type="similarity">
    <text evidence="1">Belongs to the IPP transferase family.</text>
</comment>
<proteinExistence type="inferred from homology"/>
<comment type="caution">
    <text evidence="6">The sequence shown here is derived from an EMBL/GenBank/DDBJ whole genome shotgun (WGS) entry which is preliminary data.</text>
</comment>
<evidence type="ECO:0008006" key="8">
    <source>
        <dbReference type="Google" id="ProtNLM"/>
    </source>
</evidence>
<dbReference type="Gene3D" id="3.40.50.300">
    <property type="entry name" value="P-loop containing nucleotide triphosphate hydrolases"/>
    <property type="match status" value="1"/>
</dbReference>
<dbReference type="InterPro" id="IPR039657">
    <property type="entry name" value="Dimethylallyltransferase"/>
</dbReference>
<dbReference type="EMBL" id="JBJKTR010000017">
    <property type="protein sequence ID" value="KAL3336738.1"/>
    <property type="molecule type" value="Genomic_DNA"/>
</dbReference>
<name>A0ABD2RXU1_9SOLN</name>
<reference evidence="6 7" key="1">
    <citation type="submission" date="2024-05" db="EMBL/GenBank/DDBJ databases">
        <title>De novo assembly of an allotetraploid wild potato.</title>
        <authorList>
            <person name="Hosaka A.J."/>
        </authorList>
    </citation>
    <scope>NUCLEOTIDE SEQUENCE [LARGE SCALE GENOMIC DNA]</scope>
    <source>
        <tissue evidence="6">Young leaves</tissue>
    </source>
</reference>
<dbReference type="SUPFAM" id="SSF52540">
    <property type="entry name" value="P-loop containing nucleoside triphosphate hydrolases"/>
    <property type="match status" value="1"/>
</dbReference>
<sequence>MLHKHHHFHVSSSSLLMRRLFGSFYHIHHKNLKFLQNQKWVCRNMATTTTTVAPTTTKKIVVIMGATGSGKSKLSIDLATRFFTSEIINSDKIQVSKGLDITTNKISINERGGVVHHLLGEFSGPELFSPSDFRHTADNRITDIINRRKLPLIVGGSNSFIYALLSNQFNPGVDVFDELNPVQCISKELRYHCCFIWVDVFTPVLNRYLFQRVDEMMDSGMYEELEEFFEKNGFSDQNTGIRKAIGVPEMEGYFRNLKNCTTVQEKCRLYDEAVREIKENTKELAEKQIWKIQQLKESGWDLQKVDATEALRAKMSPENSEIPATEIWERQVVIPSMKIVKQFLLE</sequence>
<dbReference type="GO" id="GO:0009691">
    <property type="term" value="P:cytokinin biosynthetic process"/>
    <property type="evidence" value="ECO:0007669"/>
    <property type="project" value="UniProtKB-KW"/>
</dbReference>
<dbReference type="GO" id="GO:0016740">
    <property type="term" value="F:transferase activity"/>
    <property type="evidence" value="ECO:0007669"/>
    <property type="project" value="UniProtKB-KW"/>
</dbReference>